<evidence type="ECO:0000313" key="1">
    <source>
        <dbReference type="EMBL" id="AHF00208.1"/>
    </source>
</evidence>
<protein>
    <submittedName>
        <fullName evidence="1">Uncharacterized protein</fullName>
    </submittedName>
</protein>
<evidence type="ECO:0000313" key="2">
    <source>
        <dbReference type="Proteomes" id="UP000005289"/>
    </source>
</evidence>
<name>W0DSI6_9GAMM</name>
<proteinExistence type="predicted"/>
<sequence>MLRGTAGAQVLATLARAIGAVNEEARDLS</sequence>
<keyword evidence="2" id="KW-1185">Reference proteome</keyword>
<dbReference type="EMBL" id="CP007029">
    <property type="protein sequence ID" value="AHF00208.1"/>
    <property type="molecule type" value="Genomic_DNA"/>
</dbReference>
<dbReference type="KEGG" id="tti:THITH_12535"/>
<dbReference type="Proteomes" id="UP000005289">
    <property type="component" value="Chromosome"/>
</dbReference>
<dbReference type="STRING" id="713585.THITH_12535"/>
<dbReference type="AlphaFoldDB" id="W0DSI6"/>
<dbReference type="HOGENOM" id="CLU_3410432_0_0_6"/>
<gene>
    <name evidence="1" type="ORF">THITH_12535</name>
</gene>
<accession>W0DSI6</accession>
<organism evidence="1 2">
    <name type="scientific">Thioalkalivibrio paradoxus ARh 1</name>
    <dbReference type="NCBI Taxonomy" id="713585"/>
    <lineage>
        <taxon>Bacteria</taxon>
        <taxon>Pseudomonadati</taxon>
        <taxon>Pseudomonadota</taxon>
        <taxon>Gammaproteobacteria</taxon>
        <taxon>Chromatiales</taxon>
        <taxon>Ectothiorhodospiraceae</taxon>
        <taxon>Thioalkalivibrio</taxon>
    </lineage>
</organism>
<reference evidence="1 2" key="1">
    <citation type="submission" date="2013-12" db="EMBL/GenBank/DDBJ databases">
        <authorList>
            <consortium name="DOE Joint Genome Institute"/>
            <person name="Muyzer G."/>
            <person name="Huntemann M."/>
            <person name="Han J."/>
            <person name="Chen A."/>
            <person name="Kyrpides N."/>
            <person name="Mavromatis K."/>
            <person name="Markowitz V."/>
            <person name="Palaniappan K."/>
            <person name="Ivanova N."/>
            <person name="Schaumberg A."/>
            <person name="Pati A."/>
            <person name="Liolios K."/>
            <person name="Nordberg H.P."/>
            <person name="Cantor M.N."/>
            <person name="Hua S.X."/>
            <person name="Woyke T."/>
        </authorList>
    </citation>
    <scope>NUCLEOTIDE SEQUENCE [LARGE SCALE GENOMIC DNA]</scope>
    <source>
        <strain evidence="1 2">ARh 1</strain>
    </source>
</reference>